<dbReference type="AlphaFoldDB" id="A0A917V4E2"/>
<dbReference type="RefSeq" id="WP_188913715.1">
    <property type="nucleotide sequence ID" value="NZ_BMMF01000007.1"/>
</dbReference>
<dbReference type="InterPro" id="IPR051533">
    <property type="entry name" value="WaaL-like"/>
</dbReference>
<dbReference type="InterPro" id="IPR007016">
    <property type="entry name" value="O-antigen_ligase-rel_domated"/>
</dbReference>
<name>A0A917V4E2_9HYPH</name>
<gene>
    <name evidence="8" type="ORF">GCM10011322_26520</name>
</gene>
<evidence type="ECO:0000313" key="9">
    <source>
        <dbReference type="Proteomes" id="UP000600449"/>
    </source>
</evidence>
<organism evidence="8 9">
    <name type="scientific">Salinarimonas ramus</name>
    <dbReference type="NCBI Taxonomy" id="690164"/>
    <lineage>
        <taxon>Bacteria</taxon>
        <taxon>Pseudomonadati</taxon>
        <taxon>Pseudomonadota</taxon>
        <taxon>Alphaproteobacteria</taxon>
        <taxon>Hyphomicrobiales</taxon>
        <taxon>Salinarimonadaceae</taxon>
        <taxon>Salinarimonas</taxon>
    </lineage>
</organism>
<feature type="transmembrane region" description="Helical" evidence="6">
    <location>
        <begin position="216"/>
        <end position="233"/>
    </location>
</feature>
<feature type="transmembrane region" description="Helical" evidence="6">
    <location>
        <begin position="26"/>
        <end position="47"/>
    </location>
</feature>
<dbReference type="PANTHER" id="PTHR37422">
    <property type="entry name" value="TEICHURONIC ACID BIOSYNTHESIS PROTEIN TUAE"/>
    <property type="match status" value="1"/>
</dbReference>
<feature type="transmembrane region" description="Helical" evidence="6">
    <location>
        <begin position="110"/>
        <end position="128"/>
    </location>
</feature>
<dbReference type="EMBL" id="BMMF01000007">
    <property type="protein sequence ID" value="GGK38161.1"/>
    <property type="molecule type" value="Genomic_DNA"/>
</dbReference>
<protein>
    <submittedName>
        <fullName evidence="8">O-antigen polymerase</fullName>
    </submittedName>
</protein>
<feature type="transmembrane region" description="Helical" evidence="6">
    <location>
        <begin position="135"/>
        <end position="153"/>
    </location>
</feature>
<dbReference type="PANTHER" id="PTHR37422:SF13">
    <property type="entry name" value="LIPOPOLYSACCHARIDE BIOSYNTHESIS PROTEIN PA4999-RELATED"/>
    <property type="match status" value="1"/>
</dbReference>
<keyword evidence="9" id="KW-1185">Reference proteome</keyword>
<reference evidence="8 9" key="1">
    <citation type="journal article" date="2014" name="Int. J. Syst. Evol. Microbiol.">
        <title>Complete genome sequence of Corynebacterium casei LMG S-19264T (=DSM 44701T), isolated from a smear-ripened cheese.</title>
        <authorList>
            <consortium name="US DOE Joint Genome Institute (JGI-PGF)"/>
            <person name="Walter F."/>
            <person name="Albersmeier A."/>
            <person name="Kalinowski J."/>
            <person name="Ruckert C."/>
        </authorList>
    </citation>
    <scope>NUCLEOTIDE SEQUENCE [LARGE SCALE GENOMIC DNA]</scope>
    <source>
        <strain evidence="8 9">CGMCC 1.9161</strain>
    </source>
</reference>
<dbReference type="GO" id="GO:0016020">
    <property type="term" value="C:membrane"/>
    <property type="evidence" value="ECO:0007669"/>
    <property type="project" value="UniProtKB-SubCell"/>
</dbReference>
<feature type="region of interest" description="Disordered" evidence="5">
    <location>
        <begin position="421"/>
        <end position="442"/>
    </location>
</feature>
<keyword evidence="4 6" id="KW-0472">Membrane</keyword>
<dbReference type="Pfam" id="PF04932">
    <property type="entry name" value="Wzy_C"/>
    <property type="match status" value="1"/>
</dbReference>
<evidence type="ECO:0000256" key="2">
    <source>
        <dbReference type="ARBA" id="ARBA00022692"/>
    </source>
</evidence>
<evidence type="ECO:0000313" key="8">
    <source>
        <dbReference type="EMBL" id="GGK38161.1"/>
    </source>
</evidence>
<evidence type="ECO:0000256" key="4">
    <source>
        <dbReference type="ARBA" id="ARBA00023136"/>
    </source>
</evidence>
<sequence>MSAAGRALHTGSAGEAPPRRGGPALVLSRTHAIVLLGMVVLGAAVLIPVLGRLGVLAFAGAGMCVLFLARDRLTTHAADTAIFLLPCLVALASAATSLHPRETIWYGTQYAVSALVFYALALSLPLLALMRIASLAIWAGLALSVAFPAYHYVGHTGEIAFVGIFSSKNNYSFVVGALVMLGAGQCAAGGPMGRAYGLASVALGFAFLLAGRSLGAIVGASAALALAGAFLSTRVFHRSVLAPAIVMGATLAAVMGLWLVAEFELVTRWMVAVGRDPTLTGRTLLWELAWENFTSAPLLGVGYRGFFVPYYPPAVEVLEYFHLPPTAAWHHHNAFFDILAGTGLLGIAAHAILLGRVLGLFAGGIARDRLRAADAGIVAAFAYLALRSALEVDFTVEYSLGLFLYALVHATLARRLAEPTLRQRRTEPRAPERSSTPRRRRR</sequence>
<evidence type="ECO:0000256" key="5">
    <source>
        <dbReference type="SAM" id="MobiDB-lite"/>
    </source>
</evidence>
<keyword evidence="2 6" id="KW-0812">Transmembrane</keyword>
<keyword evidence="3 6" id="KW-1133">Transmembrane helix</keyword>
<feature type="transmembrane region" description="Helical" evidence="6">
    <location>
        <begin position="81"/>
        <end position="98"/>
    </location>
</feature>
<feature type="transmembrane region" description="Helical" evidence="6">
    <location>
        <begin position="240"/>
        <end position="261"/>
    </location>
</feature>
<evidence type="ECO:0000256" key="6">
    <source>
        <dbReference type="SAM" id="Phobius"/>
    </source>
</evidence>
<evidence type="ECO:0000256" key="1">
    <source>
        <dbReference type="ARBA" id="ARBA00004141"/>
    </source>
</evidence>
<feature type="region of interest" description="Disordered" evidence="5">
    <location>
        <begin position="1"/>
        <end position="20"/>
    </location>
</feature>
<comment type="subcellular location">
    <subcellularLocation>
        <location evidence="1">Membrane</location>
        <topology evidence="1">Multi-pass membrane protein</topology>
    </subcellularLocation>
</comment>
<evidence type="ECO:0000259" key="7">
    <source>
        <dbReference type="Pfam" id="PF04932"/>
    </source>
</evidence>
<feature type="transmembrane region" description="Helical" evidence="6">
    <location>
        <begin position="334"/>
        <end position="358"/>
    </location>
</feature>
<comment type="caution">
    <text evidence="8">The sequence shown here is derived from an EMBL/GenBank/DDBJ whole genome shotgun (WGS) entry which is preliminary data.</text>
</comment>
<feature type="domain" description="O-antigen ligase-related" evidence="7">
    <location>
        <begin position="200"/>
        <end position="349"/>
    </location>
</feature>
<dbReference type="Proteomes" id="UP000600449">
    <property type="component" value="Unassembled WGS sequence"/>
</dbReference>
<proteinExistence type="predicted"/>
<evidence type="ECO:0000256" key="3">
    <source>
        <dbReference type="ARBA" id="ARBA00022989"/>
    </source>
</evidence>
<accession>A0A917V4E2</accession>